<dbReference type="EMBL" id="JABEBT010000014">
    <property type="protein sequence ID" value="KAF7638201.1"/>
    <property type="molecule type" value="Genomic_DNA"/>
</dbReference>
<keyword evidence="3" id="KW-1185">Reference proteome</keyword>
<protein>
    <submittedName>
        <fullName evidence="2">DM domain-containing protein</fullName>
    </submittedName>
</protein>
<sequence>MNIASDKIMVNSDSNENMDINSPKRAHSLEGNLITSNTATPMEENINNQTPPTQQQINSIDSPFRPLCSSSRTGQMNLSTQSLANLFPSSINDDYNNKGGIEGLINNNNNNEKITNNANNNYGSTMSLNSLNLGFFGTGMTNNDNNNVFQQQLLQQHHQQQFGMFGQQQNISDNNIQQQQQNIILTLLLNQLIGSQQQNQNLLPQHLDPTSLGLLLGQQTGSQTFLLNQLISLIQQQQTFSSSNNNLIIPLLEHFAQSQQTLTNNNNNNQLPSFQSFGQTTIPSTTGSGENFGLNNKFNISDDFTEGLRLGGGLDHSINNNQQQRQPPLPTPSVTGLSTTPTFFPSSAIPERITETLCLASDSRHRLFDPQFQQFLGIVRELERHMFGTNQQQSNNTTTTLSGIPTFSTITTTTSTNISTQNEGIQQRKPSTPSSFIF</sequence>
<comment type="caution">
    <text evidence="2">The sequence shown here is derived from an EMBL/GenBank/DDBJ whole genome shotgun (WGS) entry which is preliminary data.</text>
</comment>
<feature type="compositionally biased region" description="Polar residues" evidence="1">
    <location>
        <begin position="333"/>
        <end position="345"/>
    </location>
</feature>
<feature type="compositionally biased region" description="Polar residues" evidence="1">
    <location>
        <begin position="11"/>
        <end position="20"/>
    </location>
</feature>
<evidence type="ECO:0000313" key="2">
    <source>
        <dbReference type="EMBL" id="KAF7638201.1"/>
    </source>
</evidence>
<organism evidence="2 3">
    <name type="scientific">Meloidogyne graminicola</name>
    <dbReference type="NCBI Taxonomy" id="189291"/>
    <lineage>
        <taxon>Eukaryota</taxon>
        <taxon>Metazoa</taxon>
        <taxon>Ecdysozoa</taxon>
        <taxon>Nematoda</taxon>
        <taxon>Chromadorea</taxon>
        <taxon>Rhabditida</taxon>
        <taxon>Tylenchina</taxon>
        <taxon>Tylenchomorpha</taxon>
        <taxon>Tylenchoidea</taxon>
        <taxon>Meloidogynidae</taxon>
        <taxon>Meloidogyninae</taxon>
        <taxon>Meloidogyne</taxon>
    </lineage>
</organism>
<name>A0A8S9ZX17_9BILA</name>
<feature type="region of interest" description="Disordered" evidence="1">
    <location>
        <begin position="1"/>
        <end position="24"/>
    </location>
</feature>
<dbReference type="AlphaFoldDB" id="A0A8S9ZX17"/>
<reference evidence="2" key="1">
    <citation type="journal article" date="2020" name="Ecol. Evol.">
        <title>Genome structure and content of the rice root-knot nematode (Meloidogyne graminicola).</title>
        <authorList>
            <person name="Phan N.T."/>
            <person name="Danchin E.G.J."/>
            <person name="Klopp C."/>
            <person name="Perfus-Barbeoch L."/>
            <person name="Kozlowski D.K."/>
            <person name="Koutsovoulos G.D."/>
            <person name="Lopez-Roques C."/>
            <person name="Bouchez O."/>
            <person name="Zahm M."/>
            <person name="Besnard G."/>
            <person name="Bellafiore S."/>
        </authorList>
    </citation>
    <scope>NUCLEOTIDE SEQUENCE</scope>
    <source>
        <strain evidence="2">VN-18</strain>
    </source>
</reference>
<evidence type="ECO:0000256" key="1">
    <source>
        <dbReference type="SAM" id="MobiDB-lite"/>
    </source>
</evidence>
<evidence type="ECO:0000313" key="3">
    <source>
        <dbReference type="Proteomes" id="UP000605970"/>
    </source>
</evidence>
<feature type="region of interest" description="Disordered" evidence="1">
    <location>
        <begin position="417"/>
        <end position="438"/>
    </location>
</feature>
<gene>
    <name evidence="2" type="ORF">Mgra_00002430</name>
</gene>
<feature type="region of interest" description="Disordered" evidence="1">
    <location>
        <begin position="311"/>
        <end position="346"/>
    </location>
</feature>
<accession>A0A8S9ZX17</accession>
<feature type="compositionally biased region" description="Polar residues" evidence="1">
    <location>
        <begin position="421"/>
        <end position="438"/>
    </location>
</feature>
<proteinExistence type="predicted"/>
<dbReference type="Proteomes" id="UP000605970">
    <property type="component" value="Unassembled WGS sequence"/>
</dbReference>